<proteinExistence type="inferred from homology"/>
<feature type="compositionally biased region" description="Low complexity" evidence="11">
    <location>
        <begin position="21"/>
        <end position="61"/>
    </location>
</feature>
<name>A0ABN2ZE39_9ACTN</name>
<evidence type="ECO:0000256" key="4">
    <source>
        <dbReference type="ARBA" id="ARBA00022692"/>
    </source>
</evidence>
<feature type="region of interest" description="Disordered" evidence="11">
    <location>
        <begin position="1"/>
        <end position="76"/>
    </location>
</feature>
<comment type="similarity">
    <text evidence="1 9 10">Belongs to the peptidase A8 family.</text>
</comment>
<evidence type="ECO:0000256" key="9">
    <source>
        <dbReference type="HAMAP-Rule" id="MF_00161"/>
    </source>
</evidence>
<keyword evidence="6 9" id="KW-0378">Hydrolase</keyword>
<dbReference type="Proteomes" id="UP001500443">
    <property type="component" value="Unassembled WGS sequence"/>
</dbReference>
<reference evidence="13" key="1">
    <citation type="journal article" date="2019" name="Int. J. Syst. Evol. Microbiol.">
        <title>The Global Catalogue of Microorganisms (GCM) 10K type strain sequencing project: providing services to taxonomists for standard genome sequencing and annotation.</title>
        <authorList>
            <consortium name="The Broad Institute Genomics Platform"/>
            <consortium name="The Broad Institute Genome Sequencing Center for Infectious Disease"/>
            <person name="Wu L."/>
            <person name="Ma J."/>
        </authorList>
    </citation>
    <scope>NUCLEOTIDE SEQUENCE [LARGE SCALE GENOMIC DNA]</scope>
    <source>
        <strain evidence="13">JCM 15481</strain>
    </source>
</reference>
<keyword evidence="5 9" id="KW-0064">Aspartyl protease</keyword>
<keyword evidence="3 9" id="KW-0645">Protease</keyword>
<evidence type="ECO:0000256" key="11">
    <source>
        <dbReference type="SAM" id="MobiDB-lite"/>
    </source>
</evidence>
<feature type="transmembrane region" description="Helical" evidence="9">
    <location>
        <begin position="82"/>
        <end position="103"/>
    </location>
</feature>
<keyword evidence="7 9" id="KW-1133">Transmembrane helix</keyword>
<evidence type="ECO:0000256" key="7">
    <source>
        <dbReference type="ARBA" id="ARBA00022989"/>
    </source>
</evidence>
<dbReference type="PRINTS" id="PR00781">
    <property type="entry name" value="LIPOSIGPTASE"/>
</dbReference>
<protein>
    <recommendedName>
        <fullName evidence="9">Lipoprotein signal peptidase</fullName>
        <ecNumber evidence="9">3.4.23.36</ecNumber>
    </recommendedName>
    <alternativeName>
        <fullName evidence="9">Prolipoprotein signal peptidase</fullName>
    </alternativeName>
    <alternativeName>
        <fullName evidence="9">Signal peptidase II</fullName>
        <shortName evidence="9">SPase II</shortName>
    </alternativeName>
</protein>
<evidence type="ECO:0000256" key="5">
    <source>
        <dbReference type="ARBA" id="ARBA00022750"/>
    </source>
</evidence>
<feature type="transmembrane region" description="Helical" evidence="9">
    <location>
        <begin position="205"/>
        <end position="227"/>
    </location>
</feature>
<evidence type="ECO:0000256" key="6">
    <source>
        <dbReference type="ARBA" id="ARBA00022801"/>
    </source>
</evidence>
<comment type="function">
    <text evidence="9">This protein specifically catalyzes the removal of signal peptides from prolipoproteins.</text>
</comment>
<feature type="compositionally biased region" description="Basic and acidic residues" evidence="11">
    <location>
        <begin position="1"/>
        <end position="18"/>
    </location>
</feature>
<dbReference type="EC" id="3.4.23.36" evidence="9"/>
<dbReference type="HAMAP" id="MF_00161">
    <property type="entry name" value="LspA"/>
    <property type="match status" value="1"/>
</dbReference>
<dbReference type="RefSeq" id="WP_344292610.1">
    <property type="nucleotide sequence ID" value="NZ_BAAAPF010000225.1"/>
</dbReference>
<dbReference type="InterPro" id="IPR001872">
    <property type="entry name" value="Peptidase_A8"/>
</dbReference>
<organism evidence="12 13">
    <name type="scientific">Streptomyces synnematoformans</name>
    <dbReference type="NCBI Taxonomy" id="415721"/>
    <lineage>
        <taxon>Bacteria</taxon>
        <taxon>Bacillati</taxon>
        <taxon>Actinomycetota</taxon>
        <taxon>Actinomycetes</taxon>
        <taxon>Kitasatosporales</taxon>
        <taxon>Streptomycetaceae</taxon>
        <taxon>Streptomyces</taxon>
    </lineage>
</organism>
<sequence>MTEAERISGDATEPRGEDEGAAAADGKDTAGTAADPTGPTDAADTGGASEATGASDSADASDASDEGADGAPGSAARGRRRIGVLLAVAALVYVLDLVTKLIVVAELEPDNRSIEVVGDLLRFQVVRNAGAAFGIGESMTVIFTLIAVLVIGVIARLARKLYSLPWAVALGLLLGGPLGNLTDRLFRSPGFFEGHVVDFIAPEHFAVFNLADSAIVCGGILIVVLSFRGLDPDGTVHRG</sequence>
<evidence type="ECO:0000256" key="3">
    <source>
        <dbReference type="ARBA" id="ARBA00022670"/>
    </source>
</evidence>
<dbReference type="PANTHER" id="PTHR33695:SF1">
    <property type="entry name" value="LIPOPROTEIN SIGNAL PEPTIDASE"/>
    <property type="match status" value="1"/>
</dbReference>
<keyword evidence="4 9" id="KW-0812">Transmembrane</keyword>
<evidence type="ECO:0000256" key="1">
    <source>
        <dbReference type="ARBA" id="ARBA00006139"/>
    </source>
</evidence>
<dbReference type="NCBIfam" id="TIGR00077">
    <property type="entry name" value="lspA"/>
    <property type="match status" value="1"/>
</dbReference>
<feature type="active site" evidence="9">
    <location>
        <position position="212"/>
    </location>
</feature>
<keyword evidence="13" id="KW-1185">Reference proteome</keyword>
<feature type="active site" evidence="9">
    <location>
        <position position="198"/>
    </location>
</feature>
<comment type="subcellular location">
    <subcellularLocation>
        <location evidence="9">Cell membrane</location>
        <topology evidence="9">Multi-pass membrane protein</topology>
    </subcellularLocation>
</comment>
<comment type="caution">
    <text evidence="12">The sequence shown here is derived from an EMBL/GenBank/DDBJ whole genome shotgun (WGS) entry which is preliminary data.</text>
</comment>
<dbReference type="EMBL" id="BAAAPF010000225">
    <property type="protein sequence ID" value="GAA2140852.1"/>
    <property type="molecule type" value="Genomic_DNA"/>
</dbReference>
<keyword evidence="8 9" id="KW-0472">Membrane</keyword>
<dbReference type="Pfam" id="PF01252">
    <property type="entry name" value="Peptidase_A8"/>
    <property type="match status" value="1"/>
</dbReference>
<feature type="transmembrane region" description="Helical" evidence="9">
    <location>
        <begin position="161"/>
        <end position="179"/>
    </location>
</feature>
<gene>
    <name evidence="9" type="primary">lspA</name>
    <name evidence="12" type="ORF">GCM10009802_51230</name>
</gene>
<evidence type="ECO:0000313" key="12">
    <source>
        <dbReference type="EMBL" id="GAA2140852.1"/>
    </source>
</evidence>
<evidence type="ECO:0000256" key="10">
    <source>
        <dbReference type="RuleBase" id="RU004181"/>
    </source>
</evidence>
<dbReference type="PANTHER" id="PTHR33695">
    <property type="entry name" value="LIPOPROTEIN SIGNAL PEPTIDASE"/>
    <property type="match status" value="1"/>
</dbReference>
<evidence type="ECO:0000313" key="13">
    <source>
        <dbReference type="Proteomes" id="UP001500443"/>
    </source>
</evidence>
<evidence type="ECO:0000256" key="8">
    <source>
        <dbReference type="ARBA" id="ARBA00023136"/>
    </source>
</evidence>
<comment type="catalytic activity">
    <reaction evidence="9">
        <text>Release of signal peptides from bacterial membrane prolipoproteins. Hydrolyzes -Xaa-Yaa-Zaa-|-(S,diacylglyceryl)Cys-, in which Xaa is hydrophobic (preferably Leu), and Yaa (Ala or Ser) and Zaa (Gly or Ala) have small, neutral side chains.</text>
        <dbReference type="EC" id="3.4.23.36"/>
    </reaction>
</comment>
<keyword evidence="2 9" id="KW-1003">Cell membrane</keyword>
<feature type="transmembrane region" description="Helical" evidence="9">
    <location>
        <begin position="131"/>
        <end position="154"/>
    </location>
</feature>
<evidence type="ECO:0000256" key="2">
    <source>
        <dbReference type="ARBA" id="ARBA00022475"/>
    </source>
</evidence>
<accession>A0ABN2ZE39</accession>
<comment type="pathway">
    <text evidence="9">Protein modification; lipoprotein biosynthesis (signal peptide cleavage).</text>
</comment>